<keyword evidence="3" id="KW-1185">Reference proteome</keyword>
<keyword evidence="1" id="KW-0812">Transmembrane</keyword>
<feature type="transmembrane region" description="Helical" evidence="1">
    <location>
        <begin position="6"/>
        <end position="27"/>
    </location>
</feature>
<dbReference type="RefSeq" id="WP_193143371.1">
    <property type="nucleotide sequence ID" value="NZ_JBFBVU010000023.1"/>
</dbReference>
<organism evidence="2 3">
    <name type="scientific">Meridianimarinicoccus marinus</name>
    <dbReference type="NCBI Taxonomy" id="3231483"/>
    <lineage>
        <taxon>Bacteria</taxon>
        <taxon>Pseudomonadati</taxon>
        <taxon>Pseudomonadota</taxon>
        <taxon>Alphaproteobacteria</taxon>
        <taxon>Rhodobacterales</taxon>
        <taxon>Paracoccaceae</taxon>
        <taxon>Meridianimarinicoccus</taxon>
    </lineage>
</organism>
<name>A0ABV3L9C2_9RHOB</name>
<proteinExistence type="predicted"/>
<protein>
    <recommendedName>
        <fullName evidence="4">DUF4760 domain-containing protein</fullName>
    </recommendedName>
</protein>
<gene>
    <name evidence="2" type="ORF">AB0T83_15475</name>
</gene>
<keyword evidence="1" id="KW-1133">Transmembrane helix</keyword>
<dbReference type="Proteomes" id="UP001553161">
    <property type="component" value="Unassembled WGS sequence"/>
</dbReference>
<dbReference type="EMBL" id="JBFBVU010000023">
    <property type="protein sequence ID" value="MEV8468174.1"/>
    <property type="molecule type" value="Genomic_DNA"/>
</dbReference>
<comment type="caution">
    <text evidence="2">The sequence shown here is derived from an EMBL/GenBank/DDBJ whole genome shotgun (WGS) entry which is preliminary data.</text>
</comment>
<accession>A0ABV3L9C2</accession>
<sequence length="159" mass="17765">MTLTQAAELATIIGVVVAGIGLIYAAIQIRKNARISEGQFLLELTKMFKEHDAVHIKLRPAGDWQKGDQDPSTLDDWAAVDAYMGLLERCEVLMRQKSLNPEVFASMFAYRVDNLLAQEAIVGGKLVGDECTHWADFIKLAKRLRDMDALHQDLPKGIR</sequence>
<evidence type="ECO:0008006" key="4">
    <source>
        <dbReference type="Google" id="ProtNLM"/>
    </source>
</evidence>
<evidence type="ECO:0000313" key="3">
    <source>
        <dbReference type="Proteomes" id="UP001553161"/>
    </source>
</evidence>
<keyword evidence="1" id="KW-0472">Membrane</keyword>
<evidence type="ECO:0000256" key="1">
    <source>
        <dbReference type="SAM" id="Phobius"/>
    </source>
</evidence>
<reference evidence="2 3" key="1">
    <citation type="submission" date="2024-07" db="EMBL/GenBank/DDBJ databases">
        <authorList>
            <person name="Kang M."/>
        </authorList>
    </citation>
    <scope>NUCLEOTIDE SEQUENCE [LARGE SCALE GENOMIC DNA]</scope>
    <source>
        <strain evidence="2 3">DFM31</strain>
    </source>
</reference>
<evidence type="ECO:0000313" key="2">
    <source>
        <dbReference type="EMBL" id="MEV8468174.1"/>
    </source>
</evidence>